<keyword evidence="1 2" id="KW-0238">DNA-binding</keyword>
<dbReference type="PRINTS" id="PR00455">
    <property type="entry name" value="HTHTETR"/>
</dbReference>
<proteinExistence type="predicted"/>
<dbReference type="PANTHER" id="PTHR30328">
    <property type="entry name" value="TRANSCRIPTIONAL REPRESSOR"/>
    <property type="match status" value="1"/>
</dbReference>
<name>A0AB38YEU7_9GAMM</name>
<dbReference type="InterPro" id="IPR050109">
    <property type="entry name" value="HTH-type_TetR-like_transc_reg"/>
</dbReference>
<dbReference type="Gene3D" id="1.10.357.10">
    <property type="entry name" value="Tetracycline Repressor, domain 2"/>
    <property type="match status" value="1"/>
</dbReference>
<dbReference type="GO" id="GO:0045892">
    <property type="term" value="P:negative regulation of DNA-templated transcription"/>
    <property type="evidence" value="ECO:0007669"/>
    <property type="project" value="InterPro"/>
</dbReference>
<dbReference type="InterPro" id="IPR013573">
    <property type="entry name" value="Tscrpt_reg_YcdC_C"/>
</dbReference>
<dbReference type="PROSITE" id="PS50977">
    <property type="entry name" value="HTH_TETR_2"/>
    <property type="match status" value="1"/>
</dbReference>
<dbReference type="SUPFAM" id="SSF46689">
    <property type="entry name" value="Homeodomain-like"/>
    <property type="match status" value="1"/>
</dbReference>
<evidence type="ECO:0000256" key="1">
    <source>
        <dbReference type="ARBA" id="ARBA00023125"/>
    </source>
</evidence>
<dbReference type="Gene3D" id="1.10.10.60">
    <property type="entry name" value="Homeodomain-like"/>
    <property type="match status" value="1"/>
</dbReference>
<evidence type="ECO:0000259" key="3">
    <source>
        <dbReference type="PROSITE" id="PS50977"/>
    </source>
</evidence>
<dbReference type="InterPro" id="IPR001647">
    <property type="entry name" value="HTH_TetR"/>
</dbReference>
<dbReference type="SUPFAM" id="SSF48498">
    <property type="entry name" value="Tetracyclin repressor-like, C-terminal domain"/>
    <property type="match status" value="1"/>
</dbReference>
<reference evidence="4" key="1">
    <citation type="submission" date="2022-07" db="EMBL/GenBank/DDBJ databases">
        <title>Complete genome sequence of Salinispirillum sp. LH10-3-1 capable of multiple carbohydrate inversion isolated from a soda lake.</title>
        <authorList>
            <person name="Liu J."/>
            <person name="Zhai Y."/>
            <person name="Zhang H."/>
            <person name="Yang H."/>
            <person name="Qu J."/>
            <person name="Li J."/>
        </authorList>
    </citation>
    <scope>NUCLEOTIDE SEQUENCE</scope>
    <source>
        <strain evidence="4">LH 10-3-1</strain>
    </source>
</reference>
<sequence length="217" mass="24389">MTVDQVIPSSNPSPNTGRIRQENTEKILAAAAHEFVQHGFRGASLQKIAERAELPKANVLYYFKSKQGLYSALLEDIIALWNSAFDHISEDDDPAEALASYIHAKVKYSFTHPMASRIFASEIIHGAPNLSAQLGKPLHDWVDGRTRVMQHWMEQGKMRQLDPLHLLFLIWSSTQFYADFGAQVDGLVPRPLDASEQQRIAEQLTDVILRGCGLHIE</sequence>
<dbReference type="InterPro" id="IPR009057">
    <property type="entry name" value="Homeodomain-like_sf"/>
</dbReference>
<dbReference type="RefSeq" id="WP_304995171.1">
    <property type="nucleotide sequence ID" value="NZ_CP101717.1"/>
</dbReference>
<gene>
    <name evidence="4" type="ORF">NFC81_14410</name>
</gene>
<evidence type="ECO:0000256" key="2">
    <source>
        <dbReference type="PROSITE-ProRule" id="PRU00335"/>
    </source>
</evidence>
<dbReference type="InterPro" id="IPR036271">
    <property type="entry name" value="Tet_transcr_reg_TetR-rel_C_sf"/>
</dbReference>
<dbReference type="Pfam" id="PF00440">
    <property type="entry name" value="TetR_N"/>
    <property type="match status" value="1"/>
</dbReference>
<protein>
    <submittedName>
        <fullName evidence="4">TetR/AcrR family transcriptional regulator</fullName>
    </submittedName>
</protein>
<dbReference type="Pfam" id="PF08362">
    <property type="entry name" value="TetR_C_3"/>
    <property type="match status" value="1"/>
</dbReference>
<feature type="domain" description="HTH tetR-type" evidence="3">
    <location>
        <begin position="21"/>
        <end position="81"/>
    </location>
</feature>
<dbReference type="AlphaFoldDB" id="A0AB38YEU7"/>
<accession>A0AB38YEU7</accession>
<dbReference type="PANTHER" id="PTHR30328:SF54">
    <property type="entry name" value="HTH-TYPE TRANSCRIPTIONAL REPRESSOR SCO4008"/>
    <property type="match status" value="1"/>
</dbReference>
<evidence type="ECO:0000313" key="4">
    <source>
        <dbReference type="EMBL" id="WLD57888.1"/>
    </source>
</evidence>
<dbReference type="GO" id="GO:0003677">
    <property type="term" value="F:DNA binding"/>
    <property type="evidence" value="ECO:0007669"/>
    <property type="project" value="UniProtKB-UniRule"/>
</dbReference>
<organism evidence="4">
    <name type="scientific">Salinispirillum sp. LH 10-3-1</name>
    <dbReference type="NCBI Taxonomy" id="2952525"/>
    <lineage>
        <taxon>Bacteria</taxon>
        <taxon>Pseudomonadati</taxon>
        <taxon>Pseudomonadota</taxon>
        <taxon>Gammaproteobacteria</taxon>
        <taxon>Oceanospirillales</taxon>
        <taxon>Saccharospirillaceae</taxon>
        <taxon>Salinispirillum</taxon>
    </lineage>
</organism>
<dbReference type="EMBL" id="CP101717">
    <property type="protein sequence ID" value="WLD57888.1"/>
    <property type="molecule type" value="Genomic_DNA"/>
</dbReference>
<feature type="DNA-binding region" description="H-T-H motif" evidence="2">
    <location>
        <begin position="44"/>
        <end position="63"/>
    </location>
</feature>